<feature type="non-terminal residue" evidence="1">
    <location>
        <position position="61"/>
    </location>
</feature>
<evidence type="ECO:0000313" key="1">
    <source>
        <dbReference type="EMBL" id="KAK2121854.1"/>
    </source>
</evidence>
<organism evidence="1 2">
    <name type="scientific">Saguinus oedipus</name>
    <name type="common">Cotton-top tamarin</name>
    <name type="synonym">Oedipomidas oedipus</name>
    <dbReference type="NCBI Taxonomy" id="9490"/>
    <lineage>
        <taxon>Eukaryota</taxon>
        <taxon>Metazoa</taxon>
        <taxon>Chordata</taxon>
        <taxon>Craniata</taxon>
        <taxon>Vertebrata</taxon>
        <taxon>Euteleostomi</taxon>
        <taxon>Mammalia</taxon>
        <taxon>Eutheria</taxon>
        <taxon>Euarchontoglires</taxon>
        <taxon>Primates</taxon>
        <taxon>Haplorrhini</taxon>
        <taxon>Platyrrhini</taxon>
        <taxon>Cebidae</taxon>
        <taxon>Callitrichinae</taxon>
        <taxon>Saguinus</taxon>
    </lineage>
</organism>
<evidence type="ECO:0000313" key="2">
    <source>
        <dbReference type="Proteomes" id="UP001266305"/>
    </source>
</evidence>
<name>A0ABQ9WLK8_SAGOE</name>
<accession>A0ABQ9WLK8</accession>
<sequence>MSQVVSAWLPGSAGDHWCRYPGVSTRGWLRLHTRRSALCTRQPSVAPRGLGRNLQAGGLGG</sequence>
<dbReference type="EMBL" id="JASSZA010000001">
    <property type="protein sequence ID" value="KAK2121854.1"/>
    <property type="molecule type" value="Genomic_DNA"/>
</dbReference>
<reference evidence="1 2" key="1">
    <citation type="submission" date="2023-05" db="EMBL/GenBank/DDBJ databases">
        <title>B98-5 Cell Line De Novo Hybrid Assembly: An Optical Mapping Approach.</title>
        <authorList>
            <person name="Kananen K."/>
            <person name="Auerbach J.A."/>
            <person name="Kautto E."/>
            <person name="Blachly J.S."/>
        </authorList>
    </citation>
    <scope>NUCLEOTIDE SEQUENCE [LARGE SCALE GENOMIC DNA]</scope>
    <source>
        <strain evidence="1">B95-8</strain>
        <tissue evidence="1">Cell line</tissue>
    </source>
</reference>
<comment type="caution">
    <text evidence="1">The sequence shown here is derived from an EMBL/GenBank/DDBJ whole genome shotgun (WGS) entry which is preliminary data.</text>
</comment>
<protein>
    <submittedName>
        <fullName evidence="1">Uncharacterized protein</fullName>
    </submittedName>
</protein>
<dbReference type="Proteomes" id="UP001266305">
    <property type="component" value="Unassembled WGS sequence"/>
</dbReference>
<gene>
    <name evidence="1" type="ORF">P7K49_003240</name>
</gene>
<proteinExistence type="predicted"/>
<keyword evidence="2" id="KW-1185">Reference proteome</keyword>